<keyword evidence="13" id="KW-1185">Reference proteome</keyword>
<reference evidence="12 13" key="1">
    <citation type="submission" date="2024-04" db="EMBL/GenBank/DDBJ databases">
        <title>Tritrichomonas musculus Genome.</title>
        <authorList>
            <person name="Alves-Ferreira E."/>
            <person name="Grigg M."/>
            <person name="Lorenzi H."/>
            <person name="Galac M."/>
        </authorList>
    </citation>
    <scope>NUCLEOTIDE SEQUENCE [LARGE SCALE GENOMIC DNA]</scope>
    <source>
        <strain evidence="12 13">EAF2021</strain>
    </source>
</reference>
<evidence type="ECO:0000313" key="13">
    <source>
        <dbReference type="Proteomes" id="UP001470230"/>
    </source>
</evidence>
<evidence type="ECO:0000259" key="11">
    <source>
        <dbReference type="PROSITE" id="PS50180"/>
    </source>
</evidence>
<dbReference type="Pfam" id="PF02883">
    <property type="entry name" value="Alpha_adaptinC2"/>
    <property type="match status" value="1"/>
</dbReference>
<dbReference type="Gene3D" id="2.60.40.1230">
    <property type="match status" value="1"/>
</dbReference>
<dbReference type="InterPro" id="IPR008152">
    <property type="entry name" value="Clathrin_a/b/g-adaptin_app_Ig"/>
</dbReference>
<dbReference type="SUPFAM" id="SSF48371">
    <property type="entry name" value="ARM repeat"/>
    <property type="match status" value="1"/>
</dbReference>
<evidence type="ECO:0000256" key="1">
    <source>
        <dbReference type="ARBA" id="ARBA00004156"/>
    </source>
</evidence>
<dbReference type="InterPro" id="IPR050840">
    <property type="entry name" value="Adaptor_Complx_Large_Subunit"/>
</dbReference>
<dbReference type="InterPro" id="IPR011989">
    <property type="entry name" value="ARM-like"/>
</dbReference>
<keyword evidence="7 9" id="KW-0472">Membrane</keyword>
<dbReference type="InterPro" id="IPR013041">
    <property type="entry name" value="Clathrin_app_Ig-like_sf"/>
</dbReference>
<dbReference type="Proteomes" id="UP001470230">
    <property type="component" value="Unassembled WGS sequence"/>
</dbReference>
<evidence type="ECO:0000256" key="3">
    <source>
        <dbReference type="ARBA" id="ARBA00006613"/>
    </source>
</evidence>
<proteinExistence type="inferred from homology"/>
<evidence type="ECO:0000256" key="6">
    <source>
        <dbReference type="ARBA" id="ARBA00023034"/>
    </source>
</evidence>
<evidence type="ECO:0000256" key="8">
    <source>
        <dbReference type="ARBA" id="ARBA00023329"/>
    </source>
</evidence>
<dbReference type="InterPro" id="IPR016024">
    <property type="entry name" value="ARM-type_fold"/>
</dbReference>
<keyword evidence="5 9" id="KW-0653">Protein transport</keyword>
<organism evidence="12 13">
    <name type="scientific">Tritrichomonas musculus</name>
    <dbReference type="NCBI Taxonomy" id="1915356"/>
    <lineage>
        <taxon>Eukaryota</taxon>
        <taxon>Metamonada</taxon>
        <taxon>Parabasalia</taxon>
        <taxon>Tritrichomonadida</taxon>
        <taxon>Tritrichomonadidae</taxon>
        <taxon>Tritrichomonas</taxon>
    </lineage>
</organism>
<dbReference type="InterPro" id="IPR008153">
    <property type="entry name" value="GAE_dom"/>
</dbReference>
<evidence type="ECO:0000256" key="7">
    <source>
        <dbReference type="ARBA" id="ARBA00023136"/>
    </source>
</evidence>
<keyword evidence="4 9" id="KW-0813">Transport</keyword>
<protein>
    <recommendedName>
        <fullName evidence="9">AP-1 complex subunit gamma</fullName>
    </recommendedName>
</protein>
<comment type="similarity">
    <text evidence="3 9">Belongs to the adaptor complexes large subunit family.</text>
</comment>
<dbReference type="InterPro" id="IPR017107">
    <property type="entry name" value="AP1_complex_gsu"/>
</dbReference>
<dbReference type="EMBL" id="JAPFFF010000014">
    <property type="protein sequence ID" value="KAK8870423.1"/>
    <property type="molecule type" value="Genomic_DNA"/>
</dbReference>
<dbReference type="InterPro" id="IPR002553">
    <property type="entry name" value="Clathrin/coatomer_adapt-like_N"/>
</dbReference>
<feature type="compositionally biased region" description="Low complexity" evidence="10">
    <location>
        <begin position="584"/>
        <end position="599"/>
    </location>
</feature>
<evidence type="ECO:0000256" key="10">
    <source>
        <dbReference type="SAM" id="MobiDB-lite"/>
    </source>
</evidence>
<evidence type="ECO:0000313" key="12">
    <source>
        <dbReference type="EMBL" id="KAK8870423.1"/>
    </source>
</evidence>
<feature type="compositionally biased region" description="Low complexity" evidence="10">
    <location>
        <begin position="633"/>
        <end position="677"/>
    </location>
</feature>
<dbReference type="Gene3D" id="1.25.10.10">
    <property type="entry name" value="Leucine-rich Repeat Variant"/>
    <property type="match status" value="1"/>
</dbReference>
<sequence>MSQSLDQFIRNVMLSPTIEDERICIANEQANMRTFIRNCDPHYRPSIIAKLMFLTMRGENTSWGQMEVVTLMTAERFSYKRIGYLAATMLLDENNELVVLVTATVQRDLSSNNMLIQKLALALISNIGTADMCEAVTPAVVKLTLSPNHVIQKYAGMAAVHIIRKCPDTYEQFRPAVAPLLNQLPTLIIGINIAIEMLRIDPKLREPWSQFCVPFTRILHVLFEQRSPNEYTFGVFNNPFLQIAVLRCLQELKTPSDDLDEILSTLVTSLDVRRSTGRSILLQTVQTIGTSAKKPSLRSLAFNQIGRLFTFSEANILYSALSAFSRILYNENQMIDRSSSDSLVLQRYKSQVVHCLDHRDPSIRRRALDVVAALIDQTNVETLVPEIMSYMKMADGDFRSELVAKVFRAVQRFAPSPSWNFDTVLRLIVESGNYVGSDVITTFCKLIAHNIDIRSHVLTAMTEALANSNDNQILIQVASWTLGEFQEEPGTTIDTMIELSKMPQSTVDTRCYILTALSKLAPRFNQIDKVKAYIEVLLKSNNLEIQQRSGEMFRVLSHPEVADQILAPLEVDEADAAKVVEVGGQAASEQQNSNQNPEAGFDDLLSLDATPSQPQQENKNEYLKDLLDLAGPSAQQPAAPQQPGATPQQPAAQQQPDATQQQPGAAQQPADASQQAPVYSPPPNAVEAQKTSDFTIYFELQRNAQNPRQLAIRASIFNNTDVPLNKFLIQYGVPNGYAISCGPPSGDTLPPKGGKPITQVMMLENRGNAPLKMLTQTTYMYRSQPLKEMGQINPIFS</sequence>
<dbReference type="SUPFAM" id="SSF49348">
    <property type="entry name" value="Clathrin adaptor appendage domain"/>
    <property type="match status" value="1"/>
</dbReference>
<feature type="region of interest" description="Disordered" evidence="10">
    <location>
        <begin position="633"/>
        <end position="686"/>
    </location>
</feature>
<feature type="domain" description="GAE" evidence="11">
    <location>
        <begin position="681"/>
        <end position="796"/>
    </location>
</feature>
<dbReference type="PIRSF" id="PIRSF037094">
    <property type="entry name" value="AP1_complex_gamma"/>
    <property type="match status" value="1"/>
</dbReference>
<comment type="subcellular location">
    <subcellularLocation>
        <location evidence="1">Cytoplasmic vesicle membrane</location>
    </subcellularLocation>
    <subcellularLocation>
        <location evidence="2">Golgi apparatus</location>
    </subcellularLocation>
</comment>
<dbReference type="SMART" id="SM00809">
    <property type="entry name" value="Alpha_adaptinC2"/>
    <property type="match status" value="1"/>
</dbReference>
<dbReference type="Pfam" id="PF01602">
    <property type="entry name" value="Adaptin_N"/>
    <property type="match status" value="1"/>
</dbReference>
<evidence type="ECO:0000256" key="2">
    <source>
        <dbReference type="ARBA" id="ARBA00004555"/>
    </source>
</evidence>
<keyword evidence="6 9" id="KW-0333">Golgi apparatus</keyword>
<evidence type="ECO:0000256" key="9">
    <source>
        <dbReference type="PIRNR" id="PIRNR037094"/>
    </source>
</evidence>
<evidence type="ECO:0000256" key="5">
    <source>
        <dbReference type="ARBA" id="ARBA00022927"/>
    </source>
</evidence>
<name>A0ABR2IXW7_9EUKA</name>
<dbReference type="PROSITE" id="PS50180">
    <property type="entry name" value="GAE"/>
    <property type="match status" value="1"/>
</dbReference>
<feature type="region of interest" description="Disordered" evidence="10">
    <location>
        <begin position="584"/>
        <end position="617"/>
    </location>
</feature>
<dbReference type="PANTHER" id="PTHR22780">
    <property type="entry name" value="ADAPTIN, ALPHA/GAMMA/EPSILON"/>
    <property type="match status" value="1"/>
</dbReference>
<evidence type="ECO:0000256" key="4">
    <source>
        <dbReference type="ARBA" id="ARBA00022448"/>
    </source>
</evidence>
<keyword evidence="8 9" id="KW-0968">Cytoplasmic vesicle</keyword>
<accession>A0ABR2IXW7</accession>
<comment type="caution">
    <text evidence="12">The sequence shown here is derived from an EMBL/GenBank/DDBJ whole genome shotgun (WGS) entry which is preliminary data.</text>
</comment>
<gene>
    <name evidence="12" type="ORF">M9Y10_008305</name>
</gene>